<dbReference type="OrthoDB" id="9801087at2"/>
<gene>
    <name evidence="1" type="ORF">AMURIS_01403</name>
</gene>
<keyword evidence="2" id="KW-1185">Reference proteome</keyword>
<name>A0A2K4ZE07_9FIRM</name>
<dbReference type="Proteomes" id="UP000236311">
    <property type="component" value="Unassembled WGS sequence"/>
</dbReference>
<accession>A0A2K4ZE07</accession>
<dbReference type="RefSeq" id="WP_103238781.1">
    <property type="nucleotide sequence ID" value="NZ_CANRXC010000012.1"/>
</dbReference>
<evidence type="ECO:0000313" key="1">
    <source>
        <dbReference type="EMBL" id="SOY28692.1"/>
    </source>
</evidence>
<protein>
    <submittedName>
        <fullName evidence="1">Uncharacterized protein</fullName>
    </submittedName>
</protein>
<sequence length="73" mass="8306">MDNEKLIEDILNHLDQETQMGVVRMSVEMDDEKSVNGEVSHKCCNMYGRPANETVGLLDCYTDMNAGRPDNER</sequence>
<dbReference type="EMBL" id="OFSM01000006">
    <property type="protein sequence ID" value="SOY28692.1"/>
    <property type="molecule type" value="Genomic_DNA"/>
</dbReference>
<reference evidence="1 2" key="1">
    <citation type="submission" date="2018-01" db="EMBL/GenBank/DDBJ databases">
        <authorList>
            <person name="Gaut B.S."/>
            <person name="Morton B.R."/>
            <person name="Clegg M.T."/>
            <person name="Duvall M.R."/>
        </authorList>
    </citation>
    <scope>NUCLEOTIDE SEQUENCE [LARGE SCALE GENOMIC DNA]</scope>
    <source>
        <strain evidence="1">GP69</strain>
    </source>
</reference>
<organism evidence="1 2">
    <name type="scientific">Acetatifactor muris</name>
    <dbReference type="NCBI Taxonomy" id="879566"/>
    <lineage>
        <taxon>Bacteria</taxon>
        <taxon>Bacillati</taxon>
        <taxon>Bacillota</taxon>
        <taxon>Clostridia</taxon>
        <taxon>Lachnospirales</taxon>
        <taxon>Lachnospiraceae</taxon>
        <taxon>Acetatifactor</taxon>
    </lineage>
</organism>
<proteinExistence type="predicted"/>
<dbReference type="AlphaFoldDB" id="A0A2K4ZE07"/>
<evidence type="ECO:0000313" key="2">
    <source>
        <dbReference type="Proteomes" id="UP000236311"/>
    </source>
</evidence>